<feature type="compositionally biased region" description="Basic and acidic residues" evidence="1">
    <location>
        <begin position="277"/>
        <end position="309"/>
    </location>
</feature>
<feature type="region of interest" description="Disordered" evidence="1">
    <location>
        <begin position="61"/>
        <end position="309"/>
    </location>
</feature>
<dbReference type="AlphaFoldDB" id="A0A6J7KYZ2"/>
<reference evidence="2" key="1">
    <citation type="submission" date="2020-05" db="EMBL/GenBank/DDBJ databases">
        <authorList>
            <person name="Chiriac C."/>
            <person name="Salcher M."/>
            <person name="Ghai R."/>
            <person name="Kavagutti S V."/>
        </authorList>
    </citation>
    <scope>NUCLEOTIDE SEQUENCE</scope>
</reference>
<feature type="compositionally biased region" description="Basic and acidic residues" evidence="1">
    <location>
        <begin position="151"/>
        <end position="166"/>
    </location>
</feature>
<accession>A0A6J7KYZ2</accession>
<protein>
    <submittedName>
        <fullName evidence="2">Unannotated protein</fullName>
    </submittedName>
</protein>
<sequence length="376" mass="39138">MRAPAVVVDRPPVGAALGRLAQERGPRVRGGPGRQRGREAGGPEQLGLPVLLRERAVLRQEDERPARCGDLGDDVAAGGPDDDVRLVQQRTDVRPRTVVPDARGVGDAQRARDVPADARGRGRGGRDVRGAQRVAPGADEEEDAAGLPRGDPGRRGGEAVEARDGAAEDEPVLGRAVAGGVGRGGPRREDGGGRVVGEAVRAVGAPAALGDEHRGDREEPREQRHLDGDVDDERGRPGRGDPGGDRGGPVAEARHAPGDPVQGAAGGRVVRLALGHVARERDPALRRDGRRAGHGAHAHDVRAQVLPDREEAVQVARPVVVDVPADRHETARARAVAATPRRRGAADPTPEGPTVDAPTGRRVRTGSGRACSTSAS</sequence>
<dbReference type="EMBL" id="CAFBMK010000490">
    <property type="protein sequence ID" value="CAB4961146.1"/>
    <property type="molecule type" value="Genomic_DNA"/>
</dbReference>
<proteinExistence type="predicted"/>
<evidence type="ECO:0000313" key="2">
    <source>
        <dbReference type="EMBL" id="CAB4961146.1"/>
    </source>
</evidence>
<feature type="compositionally biased region" description="Low complexity" evidence="1">
    <location>
        <begin position="1"/>
        <end position="16"/>
    </location>
</feature>
<name>A0A6J7KYZ2_9ZZZZ</name>
<evidence type="ECO:0000256" key="1">
    <source>
        <dbReference type="SAM" id="MobiDB-lite"/>
    </source>
</evidence>
<feature type="region of interest" description="Disordered" evidence="1">
    <location>
        <begin position="324"/>
        <end position="376"/>
    </location>
</feature>
<feature type="compositionally biased region" description="Basic and acidic residues" evidence="1">
    <location>
        <begin position="109"/>
        <end position="130"/>
    </location>
</feature>
<organism evidence="2">
    <name type="scientific">freshwater metagenome</name>
    <dbReference type="NCBI Taxonomy" id="449393"/>
    <lineage>
        <taxon>unclassified sequences</taxon>
        <taxon>metagenomes</taxon>
        <taxon>ecological metagenomes</taxon>
    </lineage>
</organism>
<gene>
    <name evidence="2" type="ORF">UFOPK3564_04070</name>
</gene>
<feature type="compositionally biased region" description="Basic and acidic residues" evidence="1">
    <location>
        <begin position="210"/>
        <end position="244"/>
    </location>
</feature>
<feature type="region of interest" description="Disordered" evidence="1">
    <location>
        <begin position="1"/>
        <end position="48"/>
    </location>
</feature>
<feature type="compositionally biased region" description="Low complexity" evidence="1">
    <location>
        <begin position="196"/>
        <end position="209"/>
    </location>
</feature>